<dbReference type="Gene3D" id="3.40.50.300">
    <property type="entry name" value="P-loop containing nucleotide triphosphate hydrolases"/>
    <property type="match status" value="1"/>
</dbReference>
<evidence type="ECO:0000256" key="1">
    <source>
        <dbReference type="ARBA" id="ARBA00005820"/>
    </source>
</evidence>
<dbReference type="InterPro" id="IPR011990">
    <property type="entry name" value="TPR-like_helical_dom_sf"/>
</dbReference>
<dbReference type="SMART" id="SM00862">
    <property type="entry name" value="Trans_reg_C"/>
    <property type="match status" value="1"/>
</dbReference>
<evidence type="ECO:0000256" key="3">
    <source>
        <dbReference type="ARBA" id="ARBA00023015"/>
    </source>
</evidence>
<dbReference type="Gene3D" id="1.10.10.10">
    <property type="entry name" value="Winged helix-like DNA-binding domain superfamily/Winged helix DNA-binding domain"/>
    <property type="match status" value="1"/>
</dbReference>
<evidence type="ECO:0000256" key="2">
    <source>
        <dbReference type="ARBA" id="ARBA00023012"/>
    </source>
</evidence>
<dbReference type="SMART" id="SM01043">
    <property type="entry name" value="BTAD"/>
    <property type="match status" value="1"/>
</dbReference>
<evidence type="ECO:0000256" key="6">
    <source>
        <dbReference type="SAM" id="MobiDB-lite"/>
    </source>
</evidence>
<keyword evidence="2" id="KW-0902">Two-component regulatory system</keyword>
<dbReference type="SUPFAM" id="SSF48452">
    <property type="entry name" value="TPR-like"/>
    <property type="match status" value="3"/>
</dbReference>
<dbReference type="SMART" id="SM00028">
    <property type="entry name" value="TPR"/>
    <property type="match status" value="2"/>
</dbReference>
<evidence type="ECO:0000259" key="7">
    <source>
        <dbReference type="SMART" id="SM00862"/>
    </source>
</evidence>
<dbReference type="InterPro" id="IPR019734">
    <property type="entry name" value="TPR_rpt"/>
</dbReference>
<keyword evidence="5" id="KW-0804">Transcription</keyword>
<evidence type="ECO:0000256" key="4">
    <source>
        <dbReference type="ARBA" id="ARBA00023125"/>
    </source>
</evidence>
<dbReference type="InterPro" id="IPR027417">
    <property type="entry name" value="P-loop_NTPase"/>
</dbReference>
<keyword evidence="4" id="KW-0238">DNA-binding</keyword>
<dbReference type="PANTHER" id="PTHR35807">
    <property type="entry name" value="TRANSCRIPTIONAL REGULATOR REDD-RELATED"/>
    <property type="match status" value="1"/>
</dbReference>
<evidence type="ECO:0000259" key="8">
    <source>
        <dbReference type="SMART" id="SM01043"/>
    </source>
</evidence>
<dbReference type="Gene3D" id="1.25.40.10">
    <property type="entry name" value="Tetratricopeptide repeat domain"/>
    <property type="match status" value="2"/>
</dbReference>
<proteinExistence type="inferred from homology"/>
<comment type="similarity">
    <text evidence="1">Belongs to the AfsR/DnrI/RedD regulatory family.</text>
</comment>
<dbReference type="InterPro" id="IPR036388">
    <property type="entry name" value="WH-like_DNA-bd_sf"/>
</dbReference>
<dbReference type="InterPro" id="IPR051677">
    <property type="entry name" value="AfsR-DnrI-RedD_regulator"/>
</dbReference>
<dbReference type="SUPFAM" id="SSF46894">
    <property type="entry name" value="C-terminal effector domain of the bipartite response regulators"/>
    <property type="match status" value="1"/>
</dbReference>
<evidence type="ECO:0000256" key="5">
    <source>
        <dbReference type="ARBA" id="ARBA00023163"/>
    </source>
</evidence>
<gene>
    <name evidence="9" type="ORF">OHA16_11775</name>
</gene>
<organism evidence="9 10">
    <name type="scientific">Kitasatospora purpeofusca</name>
    <dbReference type="NCBI Taxonomy" id="67352"/>
    <lineage>
        <taxon>Bacteria</taxon>
        <taxon>Bacillati</taxon>
        <taxon>Actinomycetota</taxon>
        <taxon>Actinomycetes</taxon>
        <taxon>Kitasatosporales</taxon>
        <taxon>Streptomycetaceae</taxon>
        <taxon>Kitasatospora</taxon>
    </lineage>
</organism>
<feature type="domain" description="Bacterial transcriptional activator" evidence="8">
    <location>
        <begin position="101"/>
        <end position="245"/>
    </location>
</feature>
<dbReference type="RefSeq" id="WP_328954601.1">
    <property type="nucleotide sequence ID" value="NZ_CP108110.1"/>
</dbReference>
<dbReference type="Proteomes" id="UP001432222">
    <property type="component" value="Chromosome"/>
</dbReference>
<dbReference type="PRINTS" id="PR00364">
    <property type="entry name" value="DISEASERSIST"/>
</dbReference>
<keyword evidence="10" id="KW-1185">Reference proteome</keyword>
<dbReference type="InterPro" id="IPR005158">
    <property type="entry name" value="BTAD"/>
</dbReference>
<dbReference type="SUPFAM" id="SSF52540">
    <property type="entry name" value="P-loop containing nucleoside triphosphate hydrolases"/>
    <property type="match status" value="1"/>
</dbReference>
<protein>
    <submittedName>
        <fullName evidence="9">Tetratricopeptide repeat protein</fullName>
    </submittedName>
</protein>
<feature type="region of interest" description="Disordered" evidence="6">
    <location>
        <begin position="250"/>
        <end position="307"/>
    </location>
</feature>
<accession>A0ABZ1TXA2</accession>
<sequence length="950" mass="100153">MEFGVLGPLEVRTGAGVRVRLGGDRQERLLAALLLNADGSVPVSRLVDAVWGDRPPATAGRQVGNLAGMLRRRFAEAEPAGLPVLVTGGHGYRVVLDGHRLDARTFADGVARSRTAAAAGEPAAALADLREALALWRGPVLDGLSGRLPAAAGVALEELRLTAWEDCLDLEATLGRYRETVPELTALVAEHPLRERFAGQLMRALHRSGRTADALAVHRLFVGRLAEELGLDPSPELRNLHLELLKAEPERNGREAVDRGPGGLGGPAGRATPGDGASAGNTATIPAPETVAPRPAQLPPPSASFAGRGTELAALDGFAAATAAPGAPAAPAAATVFTVSGTAGVGKSTLVVQWAHRVRGRFPDGQLYADLHGFSAGPPLSAHAVLARFLRALGVPGPQVPSAPDEAAALYRSMLADRRVLVVLDNAHSAEQVRPLLPGGPRCLTAVTSRTSLAGLAARDGARSLALDLMPATDAVALLDRVIGDHRARTEPAAAAELAAVCGRLPLALAIAASRLAVRPGLTVADQVAELRDAEDRLGALEIEGDAASTVRAAFDLSYRALPARAQDLFRLFALGPAPDLCTAAAAALCGERTGAVRPVLGQLTTAHLLTYEGRERYRMHDLLRLYAAERAAAETGAAERAAARERLYSWYLNHADAAVRLLTPHRQRTGFPRPGSWYEPPGFATSAEARRWCESEHTHLMGVVREAAEHGLDDFAWRLPLALWGYFFVSPHLDDREAAARLAVAAARRSGDRYGEGHARNDLATVLVPAGRHDDGLAEFLRARTLLASAGDPVGEAMVIGNLGAHSLRTGEHGRAREYFRQALALLAAQPEDRRDDWVSGVGETHLGVAAMFAGDAGEAGEHLYRALDHHRSAGDPVMESVALLHLGDHHRRLDQPEQAAACLRRALAVIDATTENPLLRARVSAALAALTDPGTDPGEPTADPLPGA</sequence>
<dbReference type="EMBL" id="CP108110">
    <property type="protein sequence ID" value="WUQ83583.1"/>
    <property type="molecule type" value="Genomic_DNA"/>
</dbReference>
<dbReference type="InterPro" id="IPR001867">
    <property type="entry name" value="OmpR/PhoB-type_DNA-bd"/>
</dbReference>
<name>A0ABZ1TXA2_9ACTN</name>
<evidence type="ECO:0000313" key="10">
    <source>
        <dbReference type="Proteomes" id="UP001432222"/>
    </source>
</evidence>
<keyword evidence="3" id="KW-0805">Transcription regulation</keyword>
<evidence type="ECO:0000313" key="9">
    <source>
        <dbReference type="EMBL" id="WUQ83583.1"/>
    </source>
</evidence>
<dbReference type="CDD" id="cd15831">
    <property type="entry name" value="BTAD"/>
    <property type="match status" value="1"/>
</dbReference>
<dbReference type="PANTHER" id="PTHR35807:SF1">
    <property type="entry name" value="TRANSCRIPTIONAL REGULATOR REDD"/>
    <property type="match status" value="1"/>
</dbReference>
<dbReference type="Pfam" id="PF03704">
    <property type="entry name" value="BTAD"/>
    <property type="match status" value="1"/>
</dbReference>
<reference evidence="9" key="1">
    <citation type="submission" date="2022-10" db="EMBL/GenBank/DDBJ databases">
        <title>The complete genomes of actinobacterial strains from the NBC collection.</title>
        <authorList>
            <person name="Joergensen T.S."/>
            <person name="Alvarez Arevalo M."/>
            <person name="Sterndorff E.B."/>
            <person name="Faurdal D."/>
            <person name="Vuksanovic O."/>
            <person name="Mourched A.-S."/>
            <person name="Charusanti P."/>
            <person name="Shaw S."/>
            <person name="Blin K."/>
            <person name="Weber T."/>
        </authorList>
    </citation>
    <scope>NUCLEOTIDE SEQUENCE</scope>
    <source>
        <strain evidence="9">NBC_00222</strain>
    </source>
</reference>
<feature type="domain" description="OmpR/PhoB-type" evidence="7">
    <location>
        <begin position="16"/>
        <end position="94"/>
    </location>
</feature>
<dbReference type="InterPro" id="IPR016032">
    <property type="entry name" value="Sig_transdc_resp-reg_C-effctor"/>
</dbReference>